<dbReference type="InterPro" id="IPR003663">
    <property type="entry name" value="Sugar/inositol_transpt"/>
</dbReference>
<dbReference type="SUPFAM" id="SSF103473">
    <property type="entry name" value="MFS general substrate transporter"/>
    <property type="match status" value="1"/>
</dbReference>
<dbReference type="GO" id="GO:0005351">
    <property type="term" value="F:carbohydrate:proton symporter activity"/>
    <property type="evidence" value="ECO:0007669"/>
    <property type="project" value="TreeGrafter"/>
</dbReference>
<feature type="region of interest" description="Disordered" evidence="7">
    <location>
        <begin position="38"/>
        <end position="69"/>
    </location>
</feature>
<comment type="subcellular location">
    <subcellularLocation>
        <location evidence="1">Membrane</location>
        <topology evidence="1">Multi-pass membrane protein</topology>
    </subcellularLocation>
</comment>
<dbReference type="Pfam" id="PF00083">
    <property type="entry name" value="Sugar_tr"/>
    <property type="match status" value="1"/>
</dbReference>
<dbReference type="Gene3D" id="1.20.1250.20">
    <property type="entry name" value="MFS general substrate transporter like domains"/>
    <property type="match status" value="1"/>
</dbReference>
<dbReference type="EMBL" id="JASWJB010000208">
    <property type="protein sequence ID" value="KAK2593522.1"/>
    <property type="molecule type" value="Genomic_DNA"/>
</dbReference>
<dbReference type="InterPro" id="IPR020846">
    <property type="entry name" value="MFS_dom"/>
</dbReference>
<evidence type="ECO:0000256" key="5">
    <source>
        <dbReference type="ARBA" id="ARBA00022989"/>
    </source>
</evidence>
<dbReference type="PANTHER" id="PTHR48022">
    <property type="entry name" value="PLASTIDIC GLUCOSE TRANSPORTER 4"/>
    <property type="match status" value="1"/>
</dbReference>
<organism evidence="10 11">
    <name type="scientific">Conoideocrella luteorostrata</name>
    <dbReference type="NCBI Taxonomy" id="1105319"/>
    <lineage>
        <taxon>Eukaryota</taxon>
        <taxon>Fungi</taxon>
        <taxon>Dikarya</taxon>
        <taxon>Ascomycota</taxon>
        <taxon>Pezizomycotina</taxon>
        <taxon>Sordariomycetes</taxon>
        <taxon>Hypocreomycetidae</taxon>
        <taxon>Hypocreales</taxon>
        <taxon>Clavicipitaceae</taxon>
        <taxon>Conoideocrella</taxon>
    </lineage>
</organism>
<dbReference type="Proteomes" id="UP001251528">
    <property type="component" value="Unassembled WGS sequence"/>
</dbReference>
<evidence type="ECO:0000256" key="7">
    <source>
        <dbReference type="SAM" id="MobiDB-lite"/>
    </source>
</evidence>
<feature type="transmembrane region" description="Helical" evidence="8">
    <location>
        <begin position="210"/>
        <end position="231"/>
    </location>
</feature>
<evidence type="ECO:0000313" key="11">
    <source>
        <dbReference type="Proteomes" id="UP001251528"/>
    </source>
</evidence>
<evidence type="ECO:0000313" key="10">
    <source>
        <dbReference type="EMBL" id="KAK2593522.1"/>
    </source>
</evidence>
<evidence type="ECO:0000256" key="8">
    <source>
        <dbReference type="SAM" id="Phobius"/>
    </source>
</evidence>
<feature type="transmembrane region" description="Helical" evidence="8">
    <location>
        <begin position="243"/>
        <end position="263"/>
    </location>
</feature>
<keyword evidence="3" id="KW-0813">Transport</keyword>
<proteinExistence type="inferred from homology"/>
<dbReference type="PROSITE" id="PS50850">
    <property type="entry name" value="MFS"/>
    <property type="match status" value="1"/>
</dbReference>
<keyword evidence="4 8" id="KW-0812">Transmembrane</keyword>
<evidence type="ECO:0000256" key="1">
    <source>
        <dbReference type="ARBA" id="ARBA00004141"/>
    </source>
</evidence>
<dbReference type="InterPro" id="IPR005828">
    <property type="entry name" value="MFS_sugar_transport-like"/>
</dbReference>
<dbReference type="PANTHER" id="PTHR48022:SF14">
    <property type="entry name" value="MAJOR FACILITATOR SUPERFAMILY (MFS) PROFILE DOMAIN-CONTAINING PROTEIN-RELATED"/>
    <property type="match status" value="1"/>
</dbReference>
<evidence type="ECO:0000256" key="2">
    <source>
        <dbReference type="ARBA" id="ARBA00010992"/>
    </source>
</evidence>
<name>A0AAJ0CJ38_9HYPO</name>
<gene>
    <name evidence="10" type="ORF">QQS21_008788</name>
</gene>
<evidence type="ECO:0000256" key="3">
    <source>
        <dbReference type="ARBA" id="ARBA00022448"/>
    </source>
</evidence>
<dbReference type="InterPro" id="IPR036259">
    <property type="entry name" value="MFS_trans_sf"/>
</dbReference>
<feature type="compositionally biased region" description="Polar residues" evidence="7">
    <location>
        <begin position="1"/>
        <end position="18"/>
    </location>
</feature>
<feature type="transmembrane region" description="Helical" evidence="8">
    <location>
        <begin position="152"/>
        <end position="173"/>
    </location>
</feature>
<feature type="transmembrane region" description="Helical" evidence="8">
    <location>
        <begin position="109"/>
        <end position="128"/>
    </location>
</feature>
<feature type="transmembrane region" description="Helical" evidence="8">
    <location>
        <begin position="278"/>
        <end position="296"/>
    </location>
</feature>
<feature type="region of interest" description="Disordered" evidence="7">
    <location>
        <begin position="1"/>
        <end position="20"/>
    </location>
</feature>
<dbReference type="GO" id="GO:0016020">
    <property type="term" value="C:membrane"/>
    <property type="evidence" value="ECO:0007669"/>
    <property type="project" value="UniProtKB-SubCell"/>
</dbReference>
<keyword evidence="5 8" id="KW-1133">Transmembrane helix</keyword>
<dbReference type="InterPro" id="IPR005829">
    <property type="entry name" value="Sugar_transporter_CS"/>
</dbReference>
<keyword evidence="11" id="KW-1185">Reference proteome</keyword>
<reference evidence="10" key="1">
    <citation type="submission" date="2023-06" db="EMBL/GenBank/DDBJ databases">
        <title>Conoideocrella luteorostrata (Hypocreales: Clavicipitaceae), a potential biocontrol fungus for elongate hemlock scale in United States Christmas tree production areas.</title>
        <authorList>
            <person name="Barrett H."/>
            <person name="Lovett B."/>
            <person name="Macias A.M."/>
            <person name="Stajich J.E."/>
            <person name="Kasson M.T."/>
        </authorList>
    </citation>
    <scope>NUCLEOTIDE SEQUENCE</scope>
    <source>
        <strain evidence="10">ARSEF 14590</strain>
    </source>
</reference>
<dbReference type="PRINTS" id="PR00171">
    <property type="entry name" value="SUGRTRNSPORT"/>
</dbReference>
<feature type="transmembrane region" description="Helical" evidence="8">
    <location>
        <begin position="185"/>
        <end position="204"/>
    </location>
</feature>
<dbReference type="PROSITE" id="PS00217">
    <property type="entry name" value="SUGAR_TRANSPORT_2"/>
    <property type="match status" value="1"/>
</dbReference>
<evidence type="ECO:0000256" key="6">
    <source>
        <dbReference type="ARBA" id="ARBA00023136"/>
    </source>
</evidence>
<feature type="domain" description="Major facilitator superfamily (MFS) profile" evidence="9">
    <location>
        <begin position="115"/>
        <end position="301"/>
    </location>
</feature>
<protein>
    <recommendedName>
        <fullName evidence="9">Major facilitator superfamily (MFS) profile domain-containing protein</fullName>
    </recommendedName>
</protein>
<sequence>MSSSVRDASPRSDLSPSSPWAGHVPLHQCLRNCCSATKTSLQKHPKFTRTPDLDEPTVDSGSPSFPRKDEEITTERIEVISDSSPHTPVDDDSVDVSYGSGGMKGIVHFPYIFAVAFPASIGGFSFGYDQGVMSIINIMPQFLDVFPEVEKAFWKGCMTGMLELGACIGCLFMPWLADKISRKRAIAVVVVIFNIGAILQTAAVSYEMLVAGRTIGGIGVGTLAMGAPIYISEIAPPNLRGTLLALEAVSIVLGAVTALWITYGTRDMAGEIAFRLPIGLQMVSATVVGIGLNFFFPYSPR</sequence>
<comment type="caution">
    <text evidence="10">The sequence shown here is derived from an EMBL/GenBank/DDBJ whole genome shotgun (WGS) entry which is preliminary data.</text>
</comment>
<evidence type="ECO:0000256" key="4">
    <source>
        <dbReference type="ARBA" id="ARBA00022692"/>
    </source>
</evidence>
<dbReference type="AlphaFoldDB" id="A0AAJ0CJ38"/>
<evidence type="ECO:0000259" key="9">
    <source>
        <dbReference type="PROSITE" id="PS50850"/>
    </source>
</evidence>
<dbReference type="InterPro" id="IPR050360">
    <property type="entry name" value="MFS_Sugar_Transporters"/>
</dbReference>
<keyword evidence="6 8" id="KW-0472">Membrane</keyword>
<comment type="similarity">
    <text evidence="2">Belongs to the major facilitator superfamily. Sugar transporter (TC 2.A.1.1) family.</text>
</comment>
<accession>A0AAJ0CJ38</accession>